<protein>
    <submittedName>
        <fullName evidence="1">Uncharacterized protein</fullName>
    </submittedName>
</protein>
<dbReference type="Proteomes" id="UP000184932">
    <property type="component" value="Unassembled WGS sequence"/>
</dbReference>
<sequence length="88" mass="8953">MNDPFKNRTPSLAGPATDILPITPSDGTDLAAVCVSLYVETGGSLSIVTQGGQTRSVSVGDRTILPVGVRRVRATGTTASGIHGFVVA</sequence>
<organism evidence="1 2">
    <name type="scientific">Vannielia litorea</name>
    <dbReference type="NCBI Taxonomy" id="1217970"/>
    <lineage>
        <taxon>Bacteria</taxon>
        <taxon>Pseudomonadati</taxon>
        <taxon>Pseudomonadota</taxon>
        <taxon>Alphaproteobacteria</taxon>
        <taxon>Rhodobacterales</taxon>
        <taxon>Paracoccaceae</taxon>
        <taxon>Vannielia</taxon>
    </lineage>
</organism>
<evidence type="ECO:0000313" key="1">
    <source>
        <dbReference type="EMBL" id="SIO11912.1"/>
    </source>
</evidence>
<dbReference type="AlphaFoldDB" id="A0A1N6GWQ9"/>
<gene>
    <name evidence="1" type="ORF">SAMN05444002_2851</name>
</gene>
<dbReference type="STRING" id="1217970.SAMN05444002_2851"/>
<keyword evidence="2" id="KW-1185">Reference proteome</keyword>
<proteinExistence type="predicted"/>
<dbReference type="OrthoDB" id="7916272at2"/>
<name>A0A1N6GWQ9_9RHOB</name>
<dbReference type="RefSeq" id="WP_074256820.1">
    <property type="nucleotide sequence ID" value="NZ_FSRL01000001.1"/>
</dbReference>
<dbReference type="EMBL" id="FSRL01000001">
    <property type="protein sequence ID" value="SIO11912.1"/>
    <property type="molecule type" value="Genomic_DNA"/>
</dbReference>
<reference evidence="2" key="1">
    <citation type="submission" date="2016-11" db="EMBL/GenBank/DDBJ databases">
        <authorList>
            <person name="Varghese N."/>
            <person name="Submissions S."/>
        </authorList>
    </citation>
    <scope>NUCLEOTIDE SEQUENCE [LARGE SCALE GENOMIC DNA]</scope>
    <source>
        <strain evidence="2">DSM 29440</strain>
    </source>
</reference>
<evidence type="ECO:0000313" key="2">
    <source>
        <dbReference type="Proteomes" id="UP000184932"/>
    </source>
</evidence>
<accession>A0A1N6GWQ9</accession>